<evidence type="ECO:0000313" key="2">
    <source>
        <dbReference type="EMBL" id="CEA04263.1"/>
    </source>
</evidence>
<proteinExistence type="predicted"/>
<dbReference type="AlphaFoldDB" id="A0A078MA45"/>
<dbReference type="HOGENOM" id="CLU_2554210_0_0_9"/>
<protein>
    <recommendedName>
        <fullName evidence="1">AP2-like integrase N-terminal domain-containing protein</fullName>
    </recommendedName>
</protein>
<gene>
    <name evidence="2" type="ORF">BN1050_01909</name>
</gene>
<dbReference type="EMBL" id="LN483075">
    <property type="protein sequence ID" value="CEA04263.1"/>
    <property type="molecule type" value="Genomic_DNA"/>
</dbReference>
<name>A0A078MA45_9BACL</name>
<feature type="domain" description="AP2-like integrase N-terminal" evidence="1">
    <location>
        <begin position="15"/>
        <end position="45"/>
    </location>
</feature>
<sequence length="82" mass="9405">MAVIKPYEKNGKTFYMFQLYIGIDPLTGKVRKTTRRGFKTKKEASSNSLDCNLKSTKARMYANPLKRIAKCMIYGLCSTRTQ</sequence>
<organism evidence="2">
    <name type="scientific">Metalysinibacillus saudimassiliensis</name>
    <dbReference type="NCBI Taxonomy" id="1461583"/>
    <lineage>
        <taxon>Bacteria</taxon>
        <taxon>Bacillati</taxon>
        <taxon>Bacillota</taxon>
        <taxon>Bacilli</taxon>
        <taxon>Bacillales</taxon>
        <taxon>Caryophanaceae</taxon>
        <taxon>Metalysinibacillus</taxon>
    </lineage>
</organism>
<dbReference type="Pfam" id="PF14657">
    <property type="entry name" value="Arm-DNA-bind_4"/>
    <property type="match status" value="1"/>
</dbReference>
<accession>A0A078MA45</accession>
<dbReference type="InterPro" id="IPR028259">
    <property type="entry name" value="AP2-like_int_N"/>
</dbReference>
<reference evidence="2" key="1">
    <citation type="submission" date="2014-07" db="EMBL/GenBank/DDBJ databases">
        <authorList>
            <person name="Urmite Genomes Urmite Genomes"/>
        </authorList>
    </citation>
    <scope>NUCLEOTIDE SEQUENCE</scope>
    <source>
        <strain evidence="2">13S34_air</strain>
    </source>
</reference>
<dbReference type="PATRIC" id="fig|1461583.4.peg.1833"/>
<evidence type="ECO:0000259" key="1">
    <source>
        <dbReference type="Pfam" id="PF14657"/>
    </source>
</evidence>